<accession>A0AAN8XRP1</accession>
<feature type="transmembrane region" description="Helical" evidence="6">
    <location>
        <begin position="136"/>
        <end position="157"/>
    </location>
</feature>
<dbReference type="Proteomes" id="UP001381693">
    <property type="component" value="Unassembled WGS sequence"/>
</dbReference>
<evidence type="ECO:0000256" key="4">
    <source>
        <dbReference type="ARBA" id="ARBA00022989"/>
    </source>
</evidence>
<comment type="caution">
    <text evidence="7">The sequence shown here is derived from an EMBL/GenBank/DDBJ whole genome shotgun (WGS) entry which is preliminary data.</text>
</comment>
<proteinExistence type="predicted"/>
<feature type="transmembrane region" description="Helical" evidence="6">
    <location>
        <begin position="347"/>
        <end position="371"/>
    </location>
</feature>
<sequence>MESIQAAIAVGFSSESKELSNSTLPGANDDEFEDEGPDIEWNMYTAAGWFAVLLGIANIFLFLPCIFKEYPIAAKEAQLQRRAANVTDTRLPKPDYPVLVCVLISFFVILFIYVLLETLLVPMCIDLYAWTDEKAIMVAGIGLSIAGVISTIMFAMVGLLTRKCDERKVYMFLGLLPLLLSMICFFPMGSTYPKMQNCTSDVYPEHTNSTDIQTTTALSILSTNSSPFSSKDSDMVAPHNVTEGLITDVTAYPVTENPHIYENLLLGDGNLSDHNSVSRRRRHIARNEKCKDLGCPPEQEWCLYTPIIEQIQLGIAGFIAVVGYPVAFALSSSLFSKILGPKPQGVWMGVLTSTGSFSRVSGPIFVSYMYTSLGTRWTFGFLFFTLAFTVILMSVVYKRLVPMKITRA</sequence>
<keyword evidence="4 6" id="KW-1133">Transmembrane helix</keyword>
<dbReference type="Gene3D" id="1.20.1250.20">
    <property type="entry name" value="MFS general substrate transporter like domains"/>
    <property type="match status" value="2"/>
</dbReference>
<reference evidence="7 8" key="1">
    <citation type="submission" date="2023-11" db="EMBL/GenBank/DDBJ databases">
        <title>Halocaridina rubra genome assembly.</title>
        <authorList>
            <person name="Smith C."/>
        </authorList>
    </citation>
    <scope>NUCLEOTIDE SEQUENCE [LARGE SCALE GENOMIC DNA]</scope>
    <source>
        <strain evidence="7">EP-1</strain>
        <tissue evidence="7">Whole</tissue>
    </source>
</reference>
<evidence type="ECO:0000256" key="3">
    <source>
        <dbReference type="ARBA" id="ARBA00022692"/>
    </source>
</evidence>
<dbReference type="GO" id="GO:0005765">
    <property type="term" value="C:lysosomal membrane"/>
    <property type="evidence" value="ECO:0007669"/>
    <property type="project" value="TreeGrafter"/>
</dbReference>
<gene>
    <name evidence="7" type="primary">MFSD8_2</name>
    <name evidence="7" type="ORF">SK128_007429</name>
</gene>
<feature type="transmembrane region" description="Helical" evidence="6">
    <location>
        <begin position="169"/>
        <end position="188"/>
    </location>
</feature>
<keyword evidence="5 6" id="KW-0472">Membrane</keyword>
<evidence type="ECO:0000256" key="2">
    <source>
        <dbReference type="ARBA" id="ARBA00022448"/>
    </source>
</evidence>
<keyword evidence="8" id="KW-1185">Reference proteome</keyword>
<protein>
    <submittedName>
        <fullName evidence="7">Major facilitator superfamily domain-containing protein 8</fullName>
    </submittedName>
</protein>
<dbReference type="EMBL" id="JAXCGZ010002103">
    <property type="protein sequence ID" value="KAK7084418.1"/>
    <property type="molecule type" value="Genomic_DNA"/>
</dbReference>
<dbReference type="InterPro" id="IPR051068">
    <property type="entry name" value="MFS_Domain-Containing_Protein"/>
</dbReference>
<dbReference type="SUPFAM" id="SSF103473">
    <property type="entry name" value="MFS general substrate transporter"/>
    <property type="match status" value="1"/>
</dbReference>
<dbReference type="PANTHER" id="PTHR23510">
    <property type="entry name" value="INNER MEMBRANE TRANSPORT PROTEIN YAJR"/>
    <property type="match status" value="1"/>
</dbReference>
<dbReference type="GO" id="GO:0012505">
    <property type="term" value="C:endomembrane system"/>
    <property type="evidence" value="ECO:0007669"/>
    <property type="project" value="UniProtKB-SubCell"/>
</dbReference>
<evidence type="ECO:0000256" key="6">
    <source>
        <dbReference type="SAM" id="Phobius"/>
    </source>
</evidence>
<evidence type="ECO:0000256" key="5">
    <source>
        <dbReference type="ARBA" id="ARBA00023136"/>
    </source>
</evidence>
<organism evidence="7 8">
    <name type="scientific">Halocaridina rubra</name>
    <name type="common">Hawaiian red shrimp</name>
    <dbReference type="NCBI Taxonomy" id="373956"/>
    <lineage>
        <taxon>Eukaryota</taxon>
        <taxon>Metazoa</taxon>
        <taxon>Ecdysozoa</taxon>
        <taxon>Arthropoda</taxon>
        <taxon>Crustacea</taxon>
        <taxon>Multicrustacea</taxon>
        <taxon>Malacostraca</taxon>
        <taxon>Eumalacostraca</taxon>
        <taxon>Eucarida</taxon>
        <taxon>Decapoda</taxon>
        <taxon>Pleocyemata</taxon>
        <taxon>Caridea</taxon>
        <taxon>Atyoidea</taxon>
        <taxon>Atyidae</taxon>
        <taxon>Halocaridina</taxon>
    </lineage>
</organism>
<keyword evidence="2" id="KW-0813">Transport</keyword>
<feature type="transmembrane region" description="Helical" evidence="6">
    <location>
        <begin position="377"/>
        <end position="397"/>
    </location>
</feature>
<dbReference type="PANTHER" id="PTHR23510:SF3">
    <property type="entry name" value="MAJOR FACILITATOR SUPERFAMILY DOMAIN-CONTAINING PROTEIN 8"/>
    <property type="match status" value="1"/>
</dbReference>
<feature type="transmembrane region" description="Helical" evidence="6">
    <location>
        <begin position="313"/>
        <end position="335"/>
    </location>
</feature>
<evidence type="ECO:0000256" key="1">
    <source>
        <dbReference type="ARBA" id="ARBA00004127"/>
    </source>
</evidence>
<comment type="subcellular location">
    <subcellularLocation>
        <location evidence="1">Endomembrane system</location>
        <topology evidence="1">Multi-pass membrane protein</topology>
    </subcellularLocation>
</comment>
<feature type="transmembrane region" description="Helical" evidence="6">
    <location>
        <begin position="96"/>
        <end position="116"/>
    </location>
</feature>
<keyword evidence="3 6" id="KW-0812">Transmembrane</keyword>
<feature type="transmembrane region" description="Helical" evidence="6">
    <location>
        <begin position="46"/>
        <end position="67"/>
    </location>
</feature>
<evidence type="ECO:0000313" key="7">
    <source>
        <dbReference type="EMBL" id="KAK7084418.1"/>
    </source>
</evidence>
<dbReference type="AlphaFoldDB" id="A0AAN8XRP1"/>
<dbReference type="InterPro" id="IPR036259">
    <property type="entry name" value="MFS_trans_sf"/>
</dbReference>
<evidence type="ECO:0000313" key="8">
    <source>
        <dbReference type="Proteomes" id="UP001381693"/>
    </source>
</evidence>
<name>A0AAN8XRP1_HALRR</name>